<dbReference type="SUPFAM" id="SSF56672">
    <property type="entry name" value="DNA/RNA polymerases"/>
    <property type="match status" value="1"/>
</dbReference>
<evidence type="ECO:0000313" key="16">
    <source>
        <dbReference type="Proteomes" id="UP000292886"/>
    </source>
</evidence>
<comment type="similarity">
    <text evidence="1 13">Belongs to the DNA polymerase type-Y family.</text>
</comment>
<dbReference type="InterPro" id="IPR017961">
    <property type="entry name" value="DNA_pol_Y-fam_little_finger"/>
</dbReference>
<keyword evidence="2 13" id="KW-0515">Mutator protein</keyword>
<keyword evidence="9 13" id="KW-0239">DNA-directed DNA polymerase</keyword>
<dbReference type="EC" id="2.7.7.7" evidence="13"/>
<evidence type="ECO:0000256" key="11">
    <source>
        <dbReference type="ARBA" id="ARBA00023204"/>
    </source>
</evidence>
<dbReference type="Gene3D" id="3.30.70.270">
    <property type="match status" value="1"/>
</dbReference>
<evidence type="ECO:0000256" key="8">
    <source>
        <dbReference type="ARBA" id="ARBA00022842"/>
    </source>
</evidence>
<evidence type="ECO:0000256" key="1">
    <source>
        <dbReference type="ARBA" id="ARBA00010945"/>
    </source>
</evidence>
<dbReference type="HAMAP" id="MF_01113">
    <property type="entry name" value="DNApol_IV"/>
    <property type="match status" value="1"/>
</dbReference>
<keyword evidence="8 13" id="KW-0460">Magnesium</keyword>
<keyword evidence="4 13" id="KW-0548">Nucleotidyltransferase</keyword>
<keyword evidence="13" id="KW-0963">Cytoplasm</keyword>
<evidence type="ECO:0000259" key="14">
    <source>
        <dbReference type="PROSITE" id="PS50173"/>
    </source>
</evidence>
<dbReference type="GO" id="GO:0009432">
    <property type="term" value="P:SOS response"/>
    <property type="evidence" value="ECO:0007669"/>
    <property type="project" value="TreeGrafter"/>
</dbReference>
<dbReference type="InterPro" id="IPR001126">
    <property type="entry name" value="UmuC"/>
</dbReference>
<keyword evidence="11 13" id="KW-0234">DNA repair</keyword>
<comment type="function">
    <text evidence="13">Poorly processive, error-prone DNA polymerase involved in untargeted mutagenesis. Copies undamaged DNA at stalled replication forks, which arise in vivo from mismatched or misaligned primer ends. These misaligned primers can be extended by PolIV. Exhibits no 3'-5' exonuclease (proofreading) activity. May be involved in translesional synthesis, in conjunction with the beta clamp from PolIII.</text>
</comment>
<name>A0A4P6YVF5_9LACO</name>
<comment type="catalytic activity">
    <reaction evidence="12 13">
        <text>DNA(n) + a 2'-deoxyribonucleoside 5'-triphosphate = DNA(n+1) + diphosphate</text>
        <dbReference type="Rhea" id="RHEA:22508"/>
        <dbReference type="Rhea" id="RHEA-COMP:17339"/>
        <dbReference type="Rhea" id="RHEA-COMP:17340"/>
        <dbReference type="ChEBI" id="CHEBI:33019"/>
        <dbReference type="ChEBI" id="CHEBI:61560"/>
        <dbReference type="ChEBI" id="CHEBI:173112"/>
        <dbReference type="EC" id="2.7.7.7"/>
    </reaction>
</comment>
<keyword evidence="3 13" id="KW-0808">Transferase</keyword>
<feature type="binding site" evidence="13">
    <location>
        <position position="115"/>
    </location>
    <ligand>
        <name>Mg(2+)</name>
        <dbReference type="ChEBI" id="CHEBI:18420"/>
    </ligand>
</feature>
<organism evidence="15 16">
    <name type="scientific">Periweissella cryptocerci</name>
    <dbReference type="NCBI Taxonomy" id="2506420"/>
    <lineage>
        <taxon>Bacteria</taxon>
        <taxon>Bacillati</taxon>
        <taxon>Bacillota</taxon>
        <taxon>Bacilli</taxon>
        <taxon>Lactobacillales</taxon>
        <taxon>Lactobacillaceae</taxon>
        <taxon>Periweissella</taxon>
    </lineage>
</organism>
<keyword evidence="7 13" id="KW-0227">DNA damage</keyword>
<dbReference type="Gene3D" id="1.10.150.20">
    <property type="entry name" value="5' to 3' exonuclease, C-terminal subdomain"/>
    <property type="match status" value="1"/>
</dbReference>
<dbReference type="Proteomes" id="UP000292886">
    <property type="component" value="Chromosome"/>
</dbReference>
<dbReference type="CDD" id="cd03586">
    <property type="entry name" value="PolY_Pol_IV_kappa"/>
    <property type="match status" value="1"/>
</dbReference>
<dbReference type="GO" id="GO:0006281">
    <property type="term" value="P:DNA repair"/>
    <property type="evidence" value="ECO:0007669"/>
    <property type="project" value="UniProtKB-UniRule"/>
</dbReference>
<evidence type="ECO:0000256" key="4">
    <source>
        <dbReference type="ARBA" id="ARBA00022695"/>
    </source>
</evidence>
<dbReference type="Gene3D" id="3.30.1490.100">
    <property type="entry name" value="DNA polymerase, Y-family, little finger domain"/>
    <property type="match status" value="1"/>
</dbReference>
<reference evidence="16" key="1">
    <citation type="submission" date="2019-03" db="EMBL/GenBank/DDBJ databases">
        <title>Weissella sp. 26KH-42 Genome sequencing.</title>
        <authorList>
            <person name="Heo J."/>
            <person name="Kim S.-J."/>
            <person name="Kim J.-S."/>
            <person name="Hong S.-B."/>
            <person name="Kwon S.-W."/>
        </authorList>
    </citation>
    <scope>NUCLEOTIDE SEQUENCE [LARGE SCALE GENOMIC DNA]</scope>
    <source>
        <strain evidence="16">26KH-42</strain>
    </source>
</reference>
<evidence type="ECO:0000256" key="6">
    <source>
        <dbReference type="ARBA" id="ARBA00022723"/>
    </source>
</evidence>
<dbReference type="RefSeq" id="WP_133363859.1">
    <property type="nucleotide sequence ID" value="NZ_CP037940.1"/>
</dbReference>
<comment type="subcellular location">
    <subcellularLocation>
        <location evidence="13">Cytoplasm</location>
    </subcellularLocation>
</comment>
<dbReference type="InterPro" id="IPR050116">
    <property type="entry name" value="DNA_polymerase-Y"/>
</dbReference>
<evidence type="ECO:0000256" key="5">
    <source>
        <dbReference type="ARBA" id="ARBA00022705"/>
    </source>
</evidence>
<evidence type="ECO:0000256" key="2">
    <source>
        <dbReference type="ARBA" id="ARBA00022457"/>
    </source>
</evidence>
<evidence type="ECO:0000256" key="7">
    <source>
        <dbReference type="ARBA" id="ARBA00022763"/>
    </source>
</evidence>
<protein>
    <recommendedName>
        <fullName evidence="13">DNA polymerase IV</fullName>
        <shortName evidence="13">Pol IV</shortName>
        <ecNumber evidence="13">2.7.7.7</ecNumber>
    </recommendedName>
</protein>
<dbReference type="Gene3D" id="3.40.1170.60">
    <property type="match status" value="1"/>
</dbReference>
<feature type="site" description="Substrate discrimination" evidence="13">
    <location>
        <position position="22"/>
    </location>
</feature>
<accession>A0A4P6YVF5</accession>
<dbReference type="KEGG" id="wei:EQG49_10075"/>
<dbReference type="PROSITE" id="PS50173">
    <property type="entry name" value="UMUC"/>
    <property type="match status" value="1"/>
</dbReference>
<dbReference type="OrthoDB" id="9808813at2"/>
<dbReference type="InterPro" id="IPR036775">
    <property type="entry name" value="DNA_pol_Y-fam_lit_finger_sf"/>
</dbReference>
<keyword evidence="6 13" id="KW-0479">Metal-binding</keyword>
<dbReference type="EMBL" id="CP037940">
    <property type="protein sequence ID" value="QBO36782.1"/>
    <property type="molecule type" value="Genomic_DNA"/>
</dbReference>
<keyword evidence="10 13" id="KW-0238">DNA-binding</keyword>
<dbReference type="SUPFAM" id="SSF100879">
    <property type="entry name" value="Lesion bypass DNA polymerase (Y-family), little finger domain"/>
    <property type="match status" value="1"/>
</dbReference>
<dbReference type="PANTHER" id="PTHR11076">
    <property type="entry name" value="DNA REPAIR POLYMERASE UMUC / TRANSFERASE FAMILY MEMBER"/>
    <property type="match status" value="1"/>
</dbReference>
<evidence type="ECO:0000313" key="15">
    <source>
        <dbReference type="EMBL" id="QBO36782.1"/>
    </source>
</evidence>
<dbReference type="FunFam" id="3.30.1490.100:FF:000004">
    <property type="entry name" value="DNA polymerase IV"/>
    <property type="match status" value="1"/>
</dbReference>
<dbReference type="Pfam" id="PF11799">
    <property type="entry name" value="IMS_C"/>
    <property type="match status" value="1"/>
</dbReference>
<dbReference type="Pfam" id="PF00817">
    <property type="entry name" value="IMS"/>
    <property type="match status" value="1"/>
</dbReference>
<proteinExistence type="inferred from homology"/>
<dbReference type="InterPro" id="IPR043502">
    <property type="entry name" value="DNA/RNA_pol_sf"/>
</dbReference>
<dbReference type="GO" id="GO:0003684">
    <property type="term" value="F:damaged DNA binding"/>
    <property type="evidence" value="ECO:0007669"/>
    <property type="project" value="InterPro"/>
</dbReference>
<dbReference type="PANTHER" id="PTHR11076:SF33">
    <property type="entry name" value="DNA POLYMERASE KAPPA"/>
    <property type="match status" value="1"/>
</dbReference>
<comment type="subunit">
    <text evidence="13">Monomer.</text>
</comment>
<dbReference type="GO" id="GO:0000287">
    <property type="term" value="F:magnesium ion binding"/>
    <property type="evidence" value="ECO:0007669"/>
    <property type="project" value="UniProtKB-UniRule"/>
</dbReference>
<dbReference type="GO" id="GO:0003887">
    <property type="term" value="F:DNA-directed DNA polymerase activity"/>
    <property type="evidence" value="ECO:0007669"/>
    <property type="project" value="UniProtKB-UniRule"/>
</dbReference>
<feature type="binding site" evidence="13">
    <location>
        <position position="17"/>
    </location>
    <ligand>
        <name>Mg(2+)</name>
        <dbReference type="ChEBI" id="CHEBI:18420"/>
    </ligand>
</feature>
<gene>
    <name evidence="13 15" type="primary">dinB</name>
    <name evidence="15" type="ORF">EQG49_10075</name>
</gene>
<evidence type="ECO:0000256" key="12">
    <source>
        <dbReference type="ARBA" id="ARBA00049244"/>
    </source>
</evidence>
<evidence type="ECO:0000256" key="10">
    <source>
        <dbReference type="ARBA" id="ARBA00023125"/>
    </source>
</evidence>
<evidence type="ECO:0000256" key="3">
    <source>
        <dbReference type="ARBA" id="ARBA00022679"/>
    </source>
</evidence>
<comment type="cofactor">
    <cofactor evidence="13">
        <name>Mg(2+)</name>
        <dbReference type="ChEBI" id="CHEBI:18420"/>
    </cofactor>
    <text evidence="13">Binds 2 magnesium ions per subunit.</text>
</comment>
<dbReference type="GO" id="GO:0005829">
    <property type="term" value="C:cytosol"/>
    <property type="evidence" value="ECO:0007669"/>
    <property type="project" value="TreeGrafter"/>
</dbReference>
<dbReference type="GO" id="GO:0006261">
    <property type="term" value="P:DNA-templated DNA replication"/>
    <property type="evidence" value="ECO:0007669"/>
    <property type="project" value="UniProtKB-UniRule"/>
</dbReference>
<dbReference type="GO" id="GO:0042276">
    <property type="term" value="P:error-prone translesion synthesis"/>
    <property type="evidence" value="ECO:0007669"/>
    <property type="project" value="TreeGrafter"/>
</dbReference>
<keyword evidence="16" id="KW-1185">Reference proteome</keyword>
<dbReference type="NCBIfam" id="NF002677">
    <property type="entry name" value="PRK02406.1"/>
    <property type="match status" value="1"/>
</dbReference>
<sequence>MEIPLHIDTSRKIIHVDMDAFYAQIEMRDDPSLRDKPLILARDPKLTGGRGVVATANYVARELGVHSAMSSAEAKKLAPNGIFLTPNFDKYREASAQVHEIFHEYTDIVEPIAFDEAYLDVTENKKHIESAVELAHELQQEIWAKLHLTSSTGVSYNKFIAKLASEYNKPAGATFVLPGDAVAFLSQLPIEDFRGVGKKTVPIMHELGIMTGADLLKRSESELMQKFGKLGYQLYRRVRGSDDRPVEWQRERKSIGKEETFNHELATQQAVDTEFKIIVEKLVASLKRHQRHGKTLVVKVRYSDFETVTKRVTQTDFYPVDVAQILFAAQGIFEEIGGIEKPIRLLGVTMTTLAPLEFENISLPLFERNDRNLEN</sequence>
<evidence type="ECO:0000256" key="9">
    <source>
        <dbReference type="ARBA" id="ARBA00022932"/>
    </source>
</evidence>
<feature type="domain" description="UmuC" evidence="14">
    <location>
        <begin position="13"/>
        <end position="197"/>
    </location>
</feature>
<dbReference type="InterPro" id="IPR043128">
    <property type="entry name" value="Rev_trsase/Diguanyl_cyclase"/>
</dbReference>
<evidence type="ECO:0000256" key="13">
    <source>
        <dbReference type="HAMAP-Rule" id="MF_01113"/>
    </source>
</evidence>
<dbReference type="AlphaFoldDB" id="A0A4P6YVF5"/>
<keyword evidence="5 13" id="KW-0235">DNA replication</keyword>
<dbReference type="InterPro" id="IPR022880">
    <property type="entry name" value="DNApol_IV"/>
</dbReference>
<feature type="active site" evidence="13">
    <location>
        <position position="116"/>
    </location>
</feature>